<reference evidence="5" key="1">
    <citation type="submission" date="2022-11" db="UniProtKB">
        <authorList>
            <consortium name="WormBaseParasite"/>
        </authorList>
    </citation>
    <scope>IDENTIFICATION</scope>
</reference>
<name>A0A915DVV5_9BILA</name>
<dbReference type="InterPro" id="IPR029026">
    <property type="entry name" value="tRNA_m1G_MTases_N"/>
</dbReference>
<dbReference type="InterPro" id="IPR045330">
    <property type="entry name" value="TRM3/TARBP1"/>
</dbReference>
<dbReference type="PANTHER" id="PTHR12029">
    <property type="entry name" value="RNA METHYLTRANSFERASE"/>
    <property type="match status" value="1"/>
</dbReference>
<sequence>MDFRAEKQLIVVASLITKATNLGGLCRTCEIFGVTSLILSNSAIVADAEFRSLSMSSQKWVNIQEVRESDLRTYLAQKTRGIHHPGR</sequence>
<keyword evidence="2" id="KW-0808">Transferase</keyword>
<evidence type="ECO:0000313" key="5">
    <source>
        <dbReference type="WBParaSite" id="jg23317"/>
    </source>
</evidence>
<dbReference type="WBParaSite" id="jg23317">
    <property type="protein sequence ID" value="jg23317"/>
    <property type="gene ID" value="jg23317"/>
</dbReference>
<evidence type="ECO:0000259" key="3">
    <source>
        <dbReference type="Pfam" id="PF00588"/>
    </source>
</evidence>
<dbReference type="InterPro" id="IPR001537">
    <property type="entry name" value="SpoU_MeTrfase"/>
</dbReference>
<protein>
    <submittedName>
        <fullName evidence="5">tRNA/rRNA methyltransferase SpoU type domain-containing protein</fullName>
    </submittedName>
</protein>
<evidence type="ECO:0000256" key="2">
    <source>
        <dbReference type="ARBA" id="ARBA00022679"/>
    </source>
</evidence>
<dbReference type="Proteomes" id="UP000887574">
    <property type="component" value="Unplaced"/>
</dbReference>
<organism evidence="4 5">
    <name type="scientific">Ditylenchus dipsaci</name>
    <dbReference type="NCBI Taxonomy" id="166011"/>
    <lineage>
        <taxon>Eukaryota</taxon>
        <taxon>Metazoa</taxon>
        <taxon>Ecdysozoa</taxon>
        <taxon>Nematoda</taxon>
        <taxon>Chromadorea</taxon>
        <taxon>Rhabditida</taxon>
        <taxon>Tylenchina</taxon>
        <taxon>Tylenchomorpha</taxon>
        <taxon>Sphaerularioidea</taxon>
        <taxon>Anguinidae</taxon>
        <taxon>Anguininae</taxon>
        <taxon>Ditylenchus</taxon>
    </lineage>
</organism>
<dbReference type="GO" id="GO:0030488">
    <property type="term" value="P:tRNA methylation"/>
    <property type="evidence" value="ECO:0007669"/>
    <property type="project" value="TreeGrafter"/>
</dbReference>
<feature type="domain" description="tRNA/rRNA methyltransferase SpoU type" evidence="3">
    <location>
        <begin position="9"/>
        <end position="68"/>
    </location>
</feature>
<keyword evidence="4" id="KW-1185">Reference proteome</keyword>
<evidence type="ECO:0000313" key="4">
    <source>
        <dbReference type="Proteomes" id="UP000887574"/>
    </source>
</evidence>
<evidence type="ECO:0000256" key="1">
    <source>
        <dbReference type="ARBA" id="ARBA00022603"/>
    </source>
</evidence>
<dbReference type="Gene3D" id="3.40.1280.10">
    <property type="match status" value="1"/>
</dbReference>
<dbReference type="GO" id="GO:0016423">
    <property type="term" value="F:tRNA (guanine) methyltransferase activity"/>
    <property type="evidence" value="ECO:0007669"/>
    <property type="project" value="TreeGrafter"/>
</dbReference>
<proteinExistence type="predicted"/>
<keyword evidence="1" id="KW-0489">Methyltransferase</keyword>
<dbReference type="PANTHER" id="PTHR12029:SF11">
    <property type="entry name" value="METHYLTRANSFERASE TARBP1-RELATED"/>
    <property type="match status" value="1"/>
</dbReference>
<dbReference type="AlphaFoldDB" id="A0A915DVV5"/>
<dbReference type="InterPro" id="IPR029028">
    <property type="entry name" value="Alpha/beta_knot_MTases"/>
</dbReference>
<dbReference type="SUPFAM" id="SSF75217">
    <property type="entry name" value="alpha/beta knot"/>
    <property type="match status" value="1"/>
</dbReference>
<dbReference type="Pfam" id="PF00588">
    <property type="entry name" value="SpoU_methylase"/>
    <property type="match status" value="1"/>
</dbReference>
<dbReference type="GO" id="GO:0003723">
    <property type="term" value="F:RNA binding"/>
    <property type="evidence" value="ECO:0007669"/>
    <property type="project" value="InterPro"/>
</dbReference>
<accession>A0A915DVV5</accession>